<dbReference type="PANTHER" id="PTHR22952">
    <property type="entry name" value="CAMP-RESPONSE ELEMENT BINDING PROTEIN-RELATED"/>
    <property type="match status" value="1"/>
</dbReference>
<dbReference type="EMBL" id="CP093344">
    <property type="protein sequence ID" value="WOG89511.1"/>
    <property type="molecule type" value="Genomic_DNA"/>
</dbReference>
<feature type="compositionally biased region" description="Basic and acidic residues" evidence="4">
    <location>
        <begin position="272"/>
        <end position="300"/>
    </location>
</feature>
<dbReference type="SUPFAM" id="SSF57959">
    <property type="entry name" value="Leucine zipper domain"/>
    <property type="match status" value="1"/>
</dbReference>
<feature type="domain" description="BZIP" evidence="5">
    <location>
        <begin position="235"/>
        <end position="249"/>
    </location>
</feature>
<reference evidence="6" key="1">
    <citation type="journal article" date="2016" name="Nat. Genet.">
        <title>A high-quality carrot genome assembly provides new insights into carotenoid accumulation and asterid genome evolution.</title>
        <authorList>
            <person name="Iorizzo M."/>
            <person name="Ellison S."/>
            <person name="Senalik D."/>
            <person name="Zeng P."/>
            <person name="Satapoomin P."/>
            <person name="Huang J."/>
            <person name="Bowman M."/>
            <person name="Iovene M."/>
            <person name="Sanseverino W."/>
            <person name="Cavagnaro P."/>
            <person name="Yildiz M."/>
            <person name="Macko-Podgorni A."/>
            <person name="Moranska E."/>
            <person name="Grzebelus E."/>
            <person name="Grzebelus D."/>
            <person name="Ashrafi H."/>
            <person name="Zheng Z."/>
            <person name="Cheng S."/>
            <person name="Spooner D."/>
            <person name="Van Deynze A."/>
            <person name="Simon P."/>
        </authorList>
    </citation>
    <scope>NUCLEOTIDE SEQUENCE</scope>
    <source>
        <tissue evidence="6">Leaf</tissue>
    </source>
</reference>
<dbReference type="InterPro" id="IPR043452">
    <property type="entry name" value="BZIP46-like"/>
</dbReference>
<dbReference type="GO" id="GO:0003700">
    <property type="term" value="F:DNA-binding transcription factor activity"/>
    <property type="evidence" value="ECO:0007669"/>
    <property type="project" value="InterPro"/>
</dbReference>
<evidence type="ECO:0000313" key="6">
    <source>
        <dbReference type="EMBL" id="WOG89511.1"/>
    </source>
</evidence>
<name>A0AAF0WHJ7_DAUCS</name>
<evidence type="ECO:0000313" key="7">
    <source>
        <dbReference type="Proteomes" id="UP000077755"/>
    </source>
</evidence>
<dbReference type="GO" id="GO:0003677">
    <property type="term" value="F:DNA binding"/>
    <property type="evidence" value="ECO:0007669"/>
    <property type="project" value="UniProtKB-KW"/>
</dbReference>
<evidence type="ECO:0000256" key="1">
    <source>
        <dbReference type="ARBA" id="ARBA00004123"/>
    </source>
</evidence>
<keyword evidence="7" id="KW-1185">Reference proteome</keyword>
<sequence>MVMPDHSDFQSQGEIESSVQASAPEHPDNHEHPSLDRQSSFFSLTLDDFQHTFSGDIGSFGSMSMDELLSNMVTEEEIQAFAQTLVSNTSTALCTAAPTEVAIVPTAAATSNNNPQHPEGMISTSSVNDTAIWREVDSSQHQATNGGMTLEDFFIMAGVVPGSDRPPSPVHQQSFVSHQHNNSTGLPSGPAGDMVRPVMASGGGINVPSNPTSSESVGADQSGRLDDPVEKAAARKIRNRESAARTRARRQAYTCDLEEKLRVLNEKNSRLRQDLETMDRRKKQEMEELKKARKDNDGKKGLKRSWSCLY</sequence>
<evidence type="ECO:0000256" key="2">
    <source>
        <dbReference type="ARBA" id="ARBA00023125"/>
    </source>
</evidence>
<dbReference type="GO" id="GO:0005634">
    <property type="term" value="C:nucleus"/>
    <property type="evidence" value="ECO:0007669"/>
    <property type="project" value="UniProtKB-SubCell"/>
</dbReference>
<organism evidence="6 7">
    <name type="scientific">Daucus carota subsp. sativus</name>
    <name type="common">Carrot</name>
    <dbReference type="NCBI Taxonomy" id="79200"/>
    <lineage>
        <taxon>Eukaryota</taxon>
        <taxon>Viridiplantae</taxon>
        <taxon>Streptophyta</taxon>
        <taxon>Embryophyta</taxon>
        <taxon>Tracheophyta</taxon>
        <taxon>Spermatophyta</taxon>
        <taxon>Magnoliopsida</taxon>
        <taxon>eudicotyledons</taxon>
        <taxon>Gunneridae</taxon>
        <taxon>Pentapetalae</taxon>
        <taxon>asterids</taxon>
        <taxon>campanulids</taxon>
        <taxon>Apiales</taxon>
        <taxon>Apiaceae</taxon>
        <taxon>Apioideae</taxon>
        <taxon>Scandiceae</taxon>
        <taxon>Daucinae</taxon>
        <taxon>Daucus</taxon>
        <taxon>Daucus sect. Daucus</taxon>
    </lineage>
</organism>
<evidence type="ECO:0000259" key="5">
    <source>
        <dbReference type="PROSITE" id="PS00036"/>
    </source>
</evidence>
<dbReference type="AlphaFoldDB" id="A0AAF0WHJ7"/>
<comment type="subcellular location">
    <subcellularLocation>
        <location evidence="1">Nucleus</location>
    </subcellularLocation>
</comment>
<feature type="region of interest" description="Disordered" evidence="4">
    <location>
        <begin position="272"/>
        <end position="310"/>
    </location>
</feature>
<dbReference type="InterPro" id="IPR004827">
    <property type="entry name" value="bZIP"/>
</dbReference>
<feature type="compositionally biased region" description="Polar residues" evidence="4">
    <location>
        <begin position="9"/>
        <end position="21"/>
    </location>
</feature>
<dbReference type="SMART" id="SM00338">
    <property type="entry name" value="BRLZ"/>
    <property type="match status" value="1"/>
</dbReference>
<feature type="compositionally biased region" description="Basic and acidic residues" evidence="4">
    <location>
        <begin position="223"/>
        <end position="244"/>
    </location>
</feature>
<dbReference type="Gene3D" id="1.20.5.170">
    <property type="match status" value="1"/>
</dbReference>
<feature type="region of interest" description="Disordered" evidence="4">
    <location>
        <begin position="1"/>
        <end position="36"/>
    </location>
</feature>
<evidence type="ECO:0000256" key="3">
    <source>
        <dbReference type="ARBA" id="ARBA00023242"/>
    </source>
</evidence>
<proteinExistence type="predicted"/>
<gene>
    <name evidence="6" type="ORF">DCAR_0208749</name>
</gene>
<reference evidence="6" key="2">
    <citation type="submission" date="2022-03" db="EMBL/GenBank/DDBJ databases">
        <title>Draft title - Genomic analysis of global carrot germplasm unveils the trajectory of domestication and the origin of high carotenoid orange carrot.</title>
        <authorList>
            <person name="Iorizzo M."/>
            <person name="Ellison S."/>
            <person name="Senalik D."/>
            <person name="Macko-Podgorni A."/>
            <person name="Grzebelus D."/>
            <person name="Bostan H."/>
            <person name="Rolling W."/>
            <person name="Curaba J."/>
            <person name="Simon P."/>
        </authorList>
    </citation>
    <scope>NUCLEOTIDE SEQUENCE</scope>
    <source>
        <tissue evidence="6">Leaf</tissue>
    </source>
</reference>
<protein>
    <recommendedName>
        <fullName evidence="5">BZIP domain-containing protein</fullName>
    </recommendedName>
</protein>
<keyword evidence="2" id="KW-0238">DNA-binding</keyword>
<feature type="compositionally biased region" description="Polar residues" evidence="4">
    <location>
        <begin position="170"/>
        <end position="186"/>
    </location>
</feature>
<feature type="compositionally biased region" description="Basic and acidic residues" evidence="4">
    <location>
        <begin position="25"/>
        <end position="35"/>
    </location>
</feature>
<dbReference type="GO" id="GO:0045893">
    <property type="term" value="P:positive regulation of DNA-templated transcription"/>
    <property type="evidence" value="ECO:0007669"/>
    <property type="project" value="InterPro"/>
</dbReference>
<dbReference type="PANTHER" id="PTHR22952:SF175">
    <property type="entry name" value="PROTEIN ABSCISIC ACID-INSENSITIVE 5"/>
    <property type="match status" value="1"/>
</dbReference>
<dbReference type="Proteomes" id="UP000077755">
    <property type="component" value="Chromosome 2"/>
</dbReference>
<feature type="compositionally biased region" description="Polar residues" evidence="4">
    <location>
        <begin position="207"/>
        <end position="216"/>
    </location>
</feature>
<accession>A0AAF0WHJ7</accession>
<keyword evidence="3" id="KW-0539">Nucleus</keyword>
<dbReference type="Pfam" id="PF07716">
    <property type="entry name" value="bZIP_2"/>
    <property type="match status" value="1"/>
</dbReference>
<dbReference type="InterPro" id="IPR046347">
    <property type="entry name" value="bZIP_sf"/>
</dbReference>
<dbReference type="PROSITE" id="PS00036">
    <property type="entry name" value="BZIP_BASIC"/>
    <property type="match status" value="1"/>
</dbReference>
<evidence type="ECO:0000256" key="4">
    <source>
        <dbReference type="SAM" id="MobiDB-lite"/>
    </source>
</evidence>
<feature type="region of interest" description="Disordered" evidence="4">
    <location>
        <begin position="163"/>
        <end position="249"/>
    </location>
</feature>